<dbReference type="EMBL" id="SRHY01000016">
    <property type="protein sequence ID" value="TFJ92724.1"/>
    <property type="molecule type" value="Genomic_DNA"/>
</dbReference>
<dbReference type="InterPro" id="IPR038750">
    <property type="entry name" value="YczE/YyaS-like"/>
</dbReference>
<dbReference type="PANTHER" id="PTHR40078">
    <property type="entry name" value="INTEGRAL MEMBRANE PROTEIN-RELATED"/>
    <property type="match status" value="1"/>
</dbReference>
<feature type="transmembrane region" description="Helical" evidence="1">
    <location>
        <begin position="82"/>
        <end position="103"/>
    </location>
</feature>
<dbReference type="AlphaFoldDB" id="A0A4Y9AE99"/>
<evidence type="ECO:0000313" key="3">
    <source>
        <dbReference type="Proteomes" id="UP000298484"/>
    </source>
</evidence>
<reference evidence="2 3" key="1">
    <citation type="submission" date="2019-03" db="EMBL/GenBank/DDBJ databases">
        <title>Genome sequence of Lentibacillus salicampi ATCC BAA-719.</title>
        <authorList>
            <person name="Maclea K.S."/>
            <person name="Simoes Junior M."/>
        </authorList>
    </citation>
    <scope>NUCLEOTIDE SEQUENCE [LARGE SCALE GENOMIC DNA]</scope>
    <source>
        <strain evidence="2 3">ATCC BAA-719</strain>
    </source>
</reference>
<gene>
    <name evidence="2" type="ORF">E4U82_10585</name>
</gene>
<feature type="transmembrane region" description="Helical" evidence="1">
    <location>
        <begin position="154"/>
        <end position="175"/>
    </location>
</feature>
<organism evidence="2 3">
    <name type="scientific">Lentibacillus salicampi</name>
    <dbReference type="NCBI Taxonomy" id="175306"/>
    <lineage>
        <taxon>Bacteria</taxon>
        <taxon>Bacillati</taxon>
        <taxon>Bacillota</taxon>
        <taxon>Bacilli</taxon>
        <taxon>Bacillales</taxon>
        <taxon>Bacillaceae</taxon>
        <taxon>Lentibacillus</taxon>
    </lineage>
</organism>
<evidence type="ECO:0000313" key="2">
    <source>
        <dbReference type="EMBL" id="TFJ92724.1"/>
    </source>
</evidence>
<comment type="caution">
    <text evidence="2">The sequence shown here is derived from an EMBL/GenBank/DDBJ whole genome shotgun (WGS) entry which is preliminary data.</text>
</comment>
<keyword evidence="1" id="KW-0812">Transmembrane</keyword>
<proteinExistence type="predicted"/>
<feature type="transmembrane region" description="Helical" evidence="1">
    <location>
        <begin position="115"/>
        <end position="133"/>
    </location>
</feature>
<accession>A0A4Y9AE99</accession>
<name>A0A4Y9AE99_9BACI</name>
<evidence type="ECO:0000256" key="1">
    <source>
        <dbReference type="SAM" id="Phobius"/>
    </source>
</evidence>
<keyword evidence="1" id="KW-0472">Membrane</keyword>
<dbReference type="Pfam" id="PF19700">
    <property type="entry name" value="DUF6198"/>
    <property type="match status" value="1"/>
</dbReference>
<feature type="transmembrane region" description="Helical" evidence="1">
    <location>
        <begin position="53"/>
        <end position="75"/>
    </location>
</feature>
<keyword evidence="1" id="KW-1133">Transmembrane helix</keyword>
<feature type="transmembrane region" description="Helical" evidence="1">
    <location>
        <begin position="12"/>
        <end position="33"/>
    </location>
</feature>
<feature type="transmembrane region" description="Helical" evidence="1">
    <location>
        <begin position="181"/>
        <end position="201"/>
    </location>
</feature>
<protein>
    <submittedName>
        <fullName evidence="2">YitT family protein</fullName>
    </submittedName>
</protein>
<dbReference type="OrthoDB" id="1902994at2"/>
<dbReference type="Proteomes" id="UP000298484">
    <property type="component" value="Unassembled WGS sequence"/>
</dbReference>
<keyword evidence="3" id="KW-1185">Reference proteome</keyword>
<dbReference type="PANTHER" id="PTHR40078:SF1">
    <property type="entry name" value="INTEGRAL MEMBRANE PROTEIN"/>
    <property type="match status" value="1"/>
</dbReference>
<sequence>MQRGVIIMRLIRAGVHFYLIGLIILTLGIALTILSKMGASPYDALLVGLQRTFGLTVGSFEIIVGFTMVLGNALAEKRRPEFFALITSFVTGIGIDMWLFLLGDVVTPATWYGEWAALLPGTILMALGVAFYLQSKIAPNPMDRSMLVISKLTGWNVSWSRVAISIVLVMAAFIFGGAIGIGTLINALFSGFIISFFLPYVRMFKSRKRYKHGGHMIS</sequence>